<accession>A0A4U0WZ30</accession>
<feature type="transmembrane region" description="Helical" evidence="7">
    <location>
        <begin position="130"/>
        <end position="151"/>
    </location>
</feature>
<comment type="subcellular location">
    <subcellularLocation>
        <location evidence="1">Membrane</location>
        <topology evidence="1">Multi-pass membrane protein</topology>
    </subcellularLocation>
</comment>
<dbReference type="Proteomes" id="UP000308768">
    <property type="component" value="Unassembled WGS sequence"/>
</dbReference>
<keyword evidence="3 7" id="KW-1133">Transmembrane helix</keyword>
<feature type="transmembrane region" description="Helical" evidence="7">
    <location>
        <begin position="243"/>
        <end position="266"/>
    </location>
</feature>
<dbReference type="GO" id="GO:0016020">
    <property type="term" value="C:membrane"/>
    <property type="evidence" value="ECO:0007669"/>
    <property type="project" value="UniProtKB-SubCell"/>
</dbReference>
<dbReference type="InterPro" id="IPR052337">
    <property type="entry name" value="SAT4-like"/>
</dbReference>
<evidence type="ECO:0000256" key="7">
    <source>
        <dbReference type="SAM" id="Phobius"/>
    </source>
</evidence>
<protein>
    <recommendedName>
        <fullName evidence="8">Rhodopsin domain-containing protein</fullName>
    </recommendedName>
</protein>
<feature type="transmembrane region" description="Helical" evidence="7">
    <location>
        <begin position="211"/>
        <end position="231"/>
    </location>
</feature>
<dbReference type="Pfam" id="PF20684">
    <property type="entry name" value="Fung_rhodopsin"/>
    <property type="match status" value="1"/>
</dbReference>
<dbReference type="InterPro" id="IPR049326">
    <property type="entry name" value="Rhodopsin_dom_fungi"/>
</dbReference>
<proteinExistence type="inferred from homology"/>
<evidence type="ECO:0000256" key="3">
    <source>
        <dbReference type="ARBA" id="ARBA00022989"/>
    </source>
</evidence>
<evidence type="ECO:0000259" key="8">
    <source>
        <dbReference type="Pfam" id="PF20684"/>
    </source>
</evidence>
<dbReference type="PANTHER" id="PTHR33048:SF149">
    <property type="entry name" value="UBID FAMILY DECARBOXYLASE"/>
    <property type="match status" value="1"/>
</dbReference>
<evidence type="ECO:0000256" key="6">
    <source>
        <dbReference type="SAM" id="MobiDB-lite"/>
    </source>
</evidence>
<sequence length="379" mass="42418">MGTWNDDFRTETWTEYAFGIAFIVLRLIARAQKLGGVRNWQIDDWVAFQTIFWYTLLIVALNKVVFGGGSNFMSSDELAVLTPETKAERINGSKWVLVSEEAMIMTIWSCKVCMIIIYRRLTAGLKQARLINAVAIFVGCGFVATQVALFAGCRPFWGYWSVPAISTQCWSYWNYEYIEGAFNVTADVTMLLVAIPLIAKVRLPWAQKAPILGIFGMGVFVITSAVLTKVYCFVPSLLSYEYLAWYCREATISIYVTMLPPVWSYLRNVFPALRHWGYKTPTNSRNTSQPSTTPNGGSGHRLANFNTQSFNRIHSVDLKGATSEEHIIPLSSLQINKDVTFVVEGDVTEEPVHSSRARPTVHGFLDGYNGTSTAFVSAA</sequence>
<keyword evidence="4 7" id="KW-0472">Membrane</keyword>
<keyword evidence="10" id="KW-1185">Reference proteome</keyword>
<feature type="region of interest" description="Disordered" evidence="6">
    <location>
        <begin position="281"/>
        <end position="301"/>
    </location>
</feature>
<feature type="domain" description="Rhodopsin" evidence="8">
    <location>
        <begin position="26"/>
        <end position="266"/>
    </location>
</feature>
<dbReference type="AlphaFoldDB" id="A0A4U0WZ30"/>
<feature type="transmembrane region" description="Helical" evidence="7">
    <location>
        <begin position="12"/>
        <end position="29"/>
    </location>
</feature>
<evidence type="ECO:0000256" key="2">
    <source>
        <dbReference type="ARBA" id="ARBA00022692"/>
    </source>
</evidence>
<dbReference type="OrthoDB" id="3903189at2759"/>
<dbReference type="STRING" id="331657.A0A4U0WZ30"/>
<dbReference type="EMBL" id="NAJN01000944">
    <property type="protein sequence ID" value="TKA67145.1"/>
    <property type="molecule type" value="Genomic_DNA"/>
</dbReference>
<feature type="transmembrane region" description="Helical" evidence="7">
    <location>
        <begin position="180"/>
        <end position="199"/>
    </location>
</feature>
<feature type="compositionally biased region" description="Polar residues" evidence="6">
    <location>
        <begin position="281"/>
        <end position="295"/>
    </location>
</feature>
<reference evidence="9 10" key="1">
    <citation type="submission" date="2017-03" db="EMBL/GenBank/DDBJ databases">
        <title>Genomes of endolithic fungi from Antarctica.</title>
        <authorList>
            <person name="Coleine C."/>
            <person name="Masonjones S."/>
            <person name="Stajich J.E."/>
        </authorList>
    </citation>
    <scope>NUCLEOTIDE SEQUENCE [LARGE SCALE GENOMIC DNA]</scope>
    <source>
        <strain evidence="9 10">CCFEE 5187</strain>
    </source>
</reference>
<evidence type="ECO:0000256" key="4">
    <source>
        <dbReference type="ARBA" id="ARBA00023136"/>
    </source>
</evidence>
<gene>
    <name evidence="9" type="ORF">B0A49_10243</name>
</gene>
<feature type="transmembrane region" description="Helical" evidence="7">
    <location>
        <begin position="50"/>
        <end position="69"/>
    </location>
</feature>
<evidence type="ECO:0000256" key="1">
    <source>
        <dbReference type="ARBA" id="ARBA00004141"/>
    </source>
</evidence>
<evidence type="ECO:0000313" key="10">
    <source>
        <dbReference type="Proteomes" id="UP000308768"/>
    </source>
</evidence>
<comment type="caution">
    <text evidence="9">The sequence shown here is derived from an EMBL/GenBank/DDBJ whole genome shotgun (WGS) entry which is preliminary data.</text>
</comment>
<evidence type="ECO:0000256" key="5">
    <source>
        <dbReference type="ARBA" id="ARBA00038359"/>
    </source>
</evidence>
<dbReference type="PANTHER" id="PTHR33048">
    <property type="entry name" value="PTH11-LIKE INTEGRAL MEMBRANE PROTEIN (AFU_ORTHOLOGUE AFUA_5G11245)"/>
    <property type="match status" value="1"/>
</dbReference>
<organism evidence="9 10">
    <name type="scientific">Cryomyces minteri</name>
    <dbReference type="NCBI Taxonomy" id="331657"/>
    <lineage>
        <taxon>Eukaryota</taxon>
        <taxon>Fungi</taxon>
        <taxon>Dikarya</taxon>
        <taxon>Ascomycota</taxon>
        <taxon>Pezizomycotina</taxon>
        <taxon>Dothideomycetes</taxon>
        <taxon>Dothideomycetes incertae sedis</taxon>
        <taxon>Cryomyces</taxon>
    </lineage>
</organism>
<name>A0A4U0WZ30_9PEZI</name>
<evidence type="ECO:0000313" key="9">
    <source>
        <dbReference type="EMBL" id="TKA67145.1"/>
    </source>
</evidence>
<keyword evidence="2 7" id="KW-0812">Transmembrane</keyword>
<comment type="similarity">
    <text evidence="5">Belongs to the SAT4 family.</text>
</comment>